<dbReference type="EMBL" id="CM007383">
    <property type="protein sequence ID" value="ONK76643.1"/>
    <property type="molecule type" value="Genomic_DNA"/>
</dbReference>
<name>A0A5P1FG06_ASPOF</name>
<evidence type="ECO:0000256" key="2">
    <source>
        <dbReference type="ARBA" id="ARBA00007727"/>
    </source>
</evidence>
<keyword evidence="7" id="KW-0472">Membrane</keyword>
<keyword evidence="4" id="KW-0735">Signal-anchor</keyword>
<dbReference type="InterPro" id="IPR025846">
    <property type="entry name" value="TBL_N"/>
</dbReference>
<evidence type="ECO:0000313" key="12">
    <source>
        <dbReference type="Proteomes" id="UP000243459"/>
    </source>
</evidence>
<evidence type="ECO:0000256" key="7">
    <source>
        <dbReference type="ARBA" id="ARBA00023136"/>
    </source>
</evidence>
<evidence type="ECO:0000259" key="9">
    <source>
        <dbReference type="Pfam" id="PF13839"/>
    </source>
</evidence>
<dbReference type="PANTHER" id="PTHR32285">
    <property type="entry name" value="PROTEIN TRICHOME BIREFRINGENCE-LIKE 9-RELATED"/>
    <property type="match status" value="1"/>
</dbReference>
<keyword evidence="6" id="KW-0333">Golgi apparatus</keyword>
<evidence type="ECO:0000256" key="5">
    <source>
        <dbReference type="ARBA" id="ARBA00022989"/>
    </source>
</evidence>
<dbReference type="GO" id="GO:1990538">
    <property type="term" value="F:xylan O-acetyltransferase activity"/>
    <property type="evidence" value="ECO:0007669"/>
    <property type="project" value="UniProtKB-ARBA"/>
</dbReference>
<evidence type="ECO:0000256" key="6">
    <source>
        <dbReference type="ARBA" id="ARBA00023034"/>
    </source>
</evidence>
<gene>
    <name evidence="11" type="ORF">A4U43_C03F30470</name>
</gene>
<dbReference type="InterPro" id="IPR026057">
    <property type="entry name" value="TBL_C"/>
</dbReference>
<feature type="domain" description="Trichome birefringence-like N-terminal" evidence="10">
    <location>
        <begin position="39"/>
        <end position="91"/>
    </location>
</feature>
<evidence type="ECO:0000256" key="3">
    <source>
        <dbReference type="ARBA" id="ARBA00022692"/>
    </source>
</evidence>
<dbReference type="GO" id="GO:0000139">
    <property type="term" value="C:Golgi membrane"/>
    <property type="evidence" value="ECO:0007669"/>
    <property type="project" value="UniProtKB-SubCell"/>
</dbReference>
<evidence type="ECO:0000259" key="10">
    <source>
        <dbReference type="Pfam" id="PF14416"/>
    </source>
</evidence>
<keyword evidence="3" id="KW-0812">Transmembrane</keyword>
<keyword evidence="5" id="KW-1133">Transmembrane helix</keyword>
<comment type="subcellular location">
    <subcellularLocation>
        <location evidence="1">Golgi apparatus membrane</location>
        <topology evidence="1">Single-pass type II membrane protein</topology>
    </subcellularLocation>
</comment>
<dbReference type="AlphaFoldDB" id="A0A5P1FG06"/>
<dbReference type="Pfam" id="PF13839">
    <property type="entry name" value="PC-Esterase"/>
    <property type="match status" value="1"/>
</dbReference>
<sequence>MAIEHWRQILMLLFISLVFIGAVNAEFLRFKHQNSPIKEQCDIFRGKWISDPLNPPYTENCNSMDYYLNCLKNGRPNREYLHWRWKPYDCDLPHFDSEIFSDMMKDKSFAFVGDSLARNQMESLMCLLSKVEDPQLVYQDATIPRTRTWYFPSFNFSLASIWSPFLVQPDSPIVDVLSRQPIRLHLDNVDSSWASRYHEFDYLLVGVGAWFDHRTIIMENNSVVGCHDCKYERMPEIGTPYIYHKAAELAFNFMIASEHKPFVMYRTHTPNHFENGRWDQHGNCNRTMPFKEGEFEGDERDRELLSIGREDFTKAANSAEGCENLRLLDIFHLSVLRPDGHPDKYRGLEGLPNDCLHWCMPGPIDAWNDLMMEMILRRREELEHGY</sequence>
<dbReference type="Gramene" id="ONK76643">
    <property type="protein sequence ID" value="ONK76643"/>
    <property type="gene ID" value="A4U43_C03F30470"/>
</dbReference>
<keyword evidence="8" id="KW-0732">Signal</keyword>
<dbReference type="InterPro" id="IPR029962">
    <property type="entry name" value="TBL"/>
</dbReference>
<feature type="chain" id="PRO_5024366112" evidence="8">
    <location>
        <begin position="26"/>
        <end position="386"/>
    </location>
</feature>
<reference evidence="12" key="1">
    <citation type="journal article" date="2017" name="Nat. Commun.">
        <title>The asparagus genome sheds light on the origin and evolution of a young Y chromosome.</title>
        <authorList>
            <person name="Harkess A."/>
            <person name="Zhou J."/>
            <person name="Xu C."/>
            <person name="Bowers J.E."/>
            <person name="Van der Hulst R."/>
            <person name="Ayyampalayam S."/>
            <person name="Mercati F."/>
            <person name="Riccardi P."/>
            <person name="McKain M.R."/>
            <person name="Kakrana A."/>
            <person name="Tang H."/>
            <person name="Ray J."/>
            <person name="Groenendijk J."/>
            <person name="Arikit S."/>
            <person name="Mathioni S.M."/>
            <person name="Nakano M."/>
            <person name="Shan H."/>
            <person name="Telgmann-Rauber A."/>
            <person name="Kanno A."/>
            <person name="Yue Z."/>
            <person name="Chen H."/>
            <person name="Li W."/>
            <person name="Chen Y."/>
            <person name="Xu X."/>
            <person name="Zhang Y."/>
            <person name="Luo S."/>
            <person name="Chen H."/>
            <person name="Gao J."/>
            <person name="Mao Z."/>
            <person name="Pires J.C."/>
            <person name="Luo M."/>
            <person name="Kudrna D."/>
            <person name="Wing R.A."/>
            <person name="Meyers B.C."/>
            <person name="Yi K."/>
            <person name="Kong H."/>
            <person name="Lavrijsen P."/>
            <person name="Sunseri F."/>
            <person name="Falavigna A."/>
            <person name="Ye Y."/>
            <person name="Leebens-Mack J.H."/>
            <person name="Chen G."/>
        </authorList>
    </citation>
    <scope>NUCLEOTIDE SEQUENCE [LARGE SCALE GENOMIC DNA]</scope>
    <source>
        <strain evidence="12">cv. DH0086</strain>
    </source>
</reference>
<accession>A0A5P1FG06</accession>
<organism evidence="11 12">
    <name type="scientific">Asparagus officinalis</name>
    <name type="common">Garden asparagus</name>
    <dbReference type="NCBI Taxonomy" id="4686"/>
    <lineage>
        <taxon>Eukaryota</taxon>
        <taxon>Viridiplantae</taxon>
        <taxon>Streptophyta</taxon>
        <taxon>Embryophyta</taxon>
        <taxon>Tracheophyta</taxon>
        <taxon>Spermatophyta</taxon>
        <taxon>Magnoliopsida</taxon>
        <taxon>Liliopsida</taxon>
        <taxon>Asparagales</taxon>
        <taxon>Asparagaceae</taxon>
        <taxon>Asparagoideae</taxon>
        <taxon>Asparagus</taxon>
    </lineage>
</organism>
<evidence type="ECO:0000256" key="4">
    <source>
        <dbReference type="ARBA" id="ARBA00022968"/>
    </source>
</evidence>
<dbReference type="Pfam" id="PF14416">
    <property type="entry name" value="PMR5N"/>
    <property type="match status" value="1"/>
</dbReference>
<dbReference type="OrthoDB" id="688472at2759"/>
<protein>
    <submittedName>
        <fullName evidence="11">Uncharacterized protein</fullName>
    </submittedName>
</protein>
<dbReference type="PANTHER" id="PTHR32285:SF324">
    <property type="entry name" value="PROTEIN TRICHOME BIREFRINGENCE-LIKE 25"/>
    <property type="match status" value="1"/>
</dbReference>
<dbReference type="Proteomes" id="UP000243459">
    <property type="component" value="Chromosome 3"/>
</dbReference>
<keyword evidence="12" id="KW-1185">Reference proteome</keyword>
<feature type="signal peptide" evidence="8">
    <location>
        <begin position="1"/>
        <end position="25"/>
    </location>
</feature>
<evidence type="ECO:0000256" key="1">
    <source>
        <dbReference type="ARBA" id="ARBA00004323"/>
    </source>
</evidence>
<proteinExistence type="inferred from homology"/>
<evidence type="ECO:0000313" key="11">
    <source>
        <dbReference type="EMBL" id="ONK76643.1"/>
    </source>
</evidence>
<feature type="domain" description="Trichome birefringence-like C-terminal" evidence="9">
    <location>
        <begin position="92"/>
        <end position="374"/>
    </location>
</feature>
<comment type="similarity">
    <text evidence="2">Belongs to the PC-esterase family. TBL subfamily.</text>
</comment>
<evidence type="ECO:0000256" key="8">
    <source>
        <dbReference type="SAM" id="SignalP"/>
    </source>
</evidence>